<keyword evidence="2" id="KW-1185">Reference proteome</keyword>
<dbReference type="InterPro" id="IPR046732">
    <property type="entry name" value="DUF6624"/>
</dbReference>
<dbReference type="EMBL" id="JBHUPD010000004">
    <property type="protein sequence ID" value="MFD2874263.1"/>
    <property type="molecule type" value="Genomic_DNA"/>
</dbReference>
<evidence type="ECO:0000313" key="2">
    <source>
        <dbReference type="Proteomes" id="UP001597557"/>
    </source>
</evidence>
<accession>A0ABW5YFU9</accession>
<comment type="caution">
    <text evidence="1">The sequence shown here is derived from an EMBL/GenBank/DDBJ whole genome shotgun (WGS) entry which is preliminary data.</text>
</comment>
<dbReference type="RefSeq" id="WP_377188600.1">
    <property type="nucleotide sequence ID" value="NZ_JBHUPD010000004.1"/>
</dbReference>
<protein>
    <submittedName>
        <fullName evidence="1">DUF6624 domain-containing protein</fullName>
    </submittedName>
</protein>
<sequence length="234" mass="26571">MKKILFISGCLFINSSFAQSKINLKLKAQLDTILQTDQGVREFFDTETSEKRKDTLALILGYPKDTLKKIGMFGAMYRIDPGNVAKVEHIIMQYGYPGKSMVGEPANEAVFYVIQHSNKIEKYYPLIEEAGKKGELPFTDVALMLDRKLCNENKEQMYGSQIHFIQITDAKTGKKRMFGYVVPIADASNVNKRREEAGFNLTVEANARRLGAVYKPYTYEQIDLIKQGKLMADD</sequence>
<dbReference type="Pfam" id="PF20329">
    <property type="entry name" value="DUF6624"/>
    <property type="match status" value="1"/>
</dbReference>
<reference evidence="2" key="1">
    <citation type="journal article" date="2019" name="Int. J. Syst. Evol. Microbiol.">
        <title>The Global Catalogue of Microorganisms (GCM) 10K type strain sequencing project: providing services to taxonomists for standard genome sequencing and annotation.</title>
        <authorList>
            <consortium name="The Broad Institute Genomics Platform"/>
            <consortium name="The Broad Institute Genome Sequencing Center for Infectious Disease"/>
            <person name="Wu L."/>
            <person name="Ma J."/>
        </authorList>
    </citation>
    <scope>NUCLEOTIDE SEQUENCE [LARGE SCALE GENOMIC DNA]</scope>
    <source>
        <strain evidence="2">KCTC 22437</strain>
    </source>
</reference>
<proteinExistence type="predicted"/>
<name>A0ABW5YFU9_9SPHI</name>
<gene>
    <name evidence="1" type="ORF">ACFS5N_17405</name>
</gene>
<evidence type="ECO:0000313" key="1">
    <source>
        <dbReference type="EMBL" id="MFD2874263.1"/>
    </source>
</evidence>
<organism evidence="1 2">
    <name type="scientific">Mucilaginibacter ximonensis</name>
    <dbReference type="NCBI Taxonomy" id="538021"/>
    <lineage>
        <taxon>Bacteria</taxon>
        <taxon>Pseudomonadati</taxon>
        <taxon>Bacteroidota</taxon>
        <taxon>Sphingobacteriia</taxon>
        <taxon>Sphingobacteriales</taxon>
        <taxon>Sphingobacteriaceae</taxon>
        <taxon>Mucilaginibacter</taxon>
    </lineage>
</organism>
<dbReference type="Proteomes" id="UP001597557">
    <property type="component" value="Unassembled WGS sequence"/>
</dbReference>